<accession>A0A371EWI2</accession>
<keyword evidence="3" id="KW-1185">Reference proteome</keyword>
<feature type="non-terminal residue" evidence="2">
    <location>
        <position position="1"/>
    </location>
</feature>
<dbReference type="Pfam" id="PF00078">
    <property type="entry name" value="RVT_1"/>
    <property type="match status" value="1"/>
</dbReference>
<dbReference type="STRING" id="157652.A0A371EWI2"/>
<gene>
    <name evidence="2" type="ORF">CR513_50397</name>
</gene>
<evidence type="ECO:0000313" key="3">
    <source>
        <dbReference type="Proteomes" id="UP000257109"/>
    </source>
</evidence>
<organism evidence="2 3">
    <name type="scientific">Mucuna pruriens</name>
    <name type="common">Velvet bean</name>
    <name type="synonym">Dolichos pruriens</name>
    <dbReference type="NCBI Taxonomy" id="157652"/>
    <lineage>
        <taxon>Eukaryota</taxon>
        <taxon>Viridiplantae</taxon>
        <taxon>Streptophyta</taxon>
        <taxon>Embryophyta</taxon>
        <taxon>Tracheophyta</taxon>
        <taxon>Spermatophyta</taxon>
        <taxon>Magnoliopsida</taxon>
        <taxon>eudicotyledons</taxon>
        <taxon>Gunneridae</taxon>
        <taxon>Pentapetalae</taxon>
        <taxon>rosids</taxon>
        <taxon>fabids</taxon>
        <taxon>Fabales</taxon>
        <taxon>Fabaceae</taxon>
        <taxon>Papilionoideae</taxon>
        <taxon>50 kb inversion clade</taxon>
        <taxon>NPAAA clade</taxon>
        <taxon>indigoferoid/millettioid clade</taxon>
        <taxon>Phaseoleae</taxon>
        <taxon>Mucuna</taxon>
    </lineage>
</organism>
<evidence type="ECO:0000313" key="2">
    <source>
        <dbReference type="EMBL" id="RDX70363.1"/>
    </source>
</evidence>
<proteinExistence type="predicted"/>
<dbReference type="PANTHER" id="PTHR24559:SF444">
    <property type="entry name" value="REVERSE TRANSCRIPTASE DOMAIN-CONTAINING PROTEIN"/>
    <property type="match status" value="1"/>
</dbReference>
<dbReference type="EMBL" id="QJKJ01011736">
    <property type="protein sequence ID" value="RDX70363.1"/>
    <property type="molecule type" value="Genomic_DNA"/>
</dbReference>
<dbReference type="Gene3D" id="3.30.70.270">
    <property type="match status" value="1"/>
</dbReference>
<feature type="domain" description="Reverse transcriptase" evidence="1">
    <location>
        <begin position="83"/>
        <end position="129"/>
    </location>
</feature>
<dbReference type="InterPro" id="IPR043502">
    <property type="entry name" value="DNA/RNA_pol_sf"/>
</dbReference>
<dbReference type="CDD" id="cd01647">
    <property type="entry name" value="RT_LTR"/>
    <property type="match status" value="1"/>
</dbReference>
<dbReference type="InterPro" id="IPR053134">
    <property type="entry name" value="RNA-dir_DNA_polymerase"/>
</dbReference>
<dbReference type="SUPFAM" id="SSF56672">
    <property type="entry name" value="DNA/RNA polymerases"/>
    <property type="match status" value="1"/>
</dbReference>
<dbReference type="InterPro" id="IPR000477">
    <property type="entry name" value="RT_dom"/>
</dbReference>
<evidence type="ECO:0000259" key="1">
    <source>
        <dbReference type="Pfam" id="PF00078"/>
    </source>
</evidence>
<dbReference type="InterPro" id="IPR043128">
    <property type="entry name" value="Rev_trsase/Diguanyl_cyclase"/>
</dbReference>
<dbReference type="AlphaFoldDB" id="A0A371EWI2"/>
<name>A0A371EWI2_MUCPR</name>
<reference evidence="2" key="1">
    <citation type="submission" date="2018-05" db="EMBL/GenBank/DDBJ databases">
        <title>Draft genome of Mucuna pruriens seed.</title>
        <authorList>
            <person name="Nnadi N.E."/>
            <person name="Vos R."/>
            <person name="Hasami M.H."/>
            <person name="Devisetty U.K."/>
            <person name="Aguiy J.C."/>
        </authorList>
    </citation>
    <scope>NUCLEOTIDE SEQUENCE [LARGE SCALE GENOMIC DNA]</scope>
    <source>
        <strain evidence="2">JCA_2017</strain>
    </source>
</reference>
<dbReference type="Proteomes" id="UP000257109">
    <property type="component" value="Unassembled WGS sequence"/>
</dbReference>
<sequence length="130" mass="15100">MVRKFNGRWLMCIDYIELNKACPTDPYPLPSINRLVDGTSKHGLLSFMDAYFRYNQICMHPMDGAKTTFITFKGSFCYKDCISLDLEVYVDDIVAKSVDSKQHYEILARVFDVLRKHKLKLNPEKCSFSV</sequence>
<comment type="caution">
    <text evidence="2">The sequence shown here is derived from an EMBL/GenBank/DDBJ whole genome shotgun (WGS) entry which is preliminary data.</text>
</comment>
<dbReference type="PANTHER" id="PTHR24559">
    <property type="entry name" value="TRANSPOSON TY3-I GAG-POL POLYPROTEIN"/>
    <property type="match status" value="1"/>
</dbReference>
<dbReference type="OrthoDB" id="779804at2759"/>
<protein>
    <recommendedName>
        <fullName evidence="1">Reverse transcriptase domain-containing protein</fullName>
    </recommendedName>
</protein>